<keyword evidence="5 9" id="KW-0547">Nucleotide-binding</keyword>
<comment type="subunit">
    <text evidence="9">Homodimer.</text>
</comment>
<name>A0A2T7G8E4_9RHOB</name>
<feature type="binding site" evidence="9">
    <location>
        <begin position="203"/>
        <end position="207"/>
    </location>
    <ligand>
        <name>ATP</name>
        <dbReference type="ChEBI" id="CHEBI:30616"/>
    </ligand>
</feature>
<dbReference type="GO" id="GO:0005829">
    <property type="term" value="C:cytosol"/>
    <property type="evidence" value="ECO:0007669"/>
    <property type="project" value="TreeGrafter"/>
</dbReference>
<keyword evidence="3 9" id="KW-0808">Transferase</keyword>
<dbReference type="EC" id="2.7.2.1" evidence="9"/>
<dbReference type="Pfam" id="PF00871">
    <property type="entry name" value="Acetate_kinase"/>
    <property type="match status" value="1"/>
</dbReference>
<dbReference type="PROSITE" id="PS01075">
    <property type="entry name" value="ACETATE_KINASE_1"/>
    <property type="match status" value="1"/>
</dbReference>
<reference evidence="11 12" key="1">
    <citation type="submission" date="2018-04" db="EMBL/GenBank/DDBJ databases">
        <title>Pelagivirga bohaiensis gen. nov., sp. nov., a bacterium isolated from the Bohai Sea.</title>
        <authorList>
            <person name="Ji X."/>
        </authorList>
    </citation>
    <scope>NUCLEOTIDE SEQUENCE [LARGE SCALE GENOMIC DNA]</scope>
    <source>
        <strain evidence="11 12">BH-SD19</strain>
    </source>
</reference>
<dbReference type="UniPathway" id="UPA00340">
    <property type="reaction ID" value="UER00458"/>
</dbReference>
<comment type="pathway">
    <text evidence="9">Metabolic intermediate biosynthesis; acetyl-CoA biosynthesis; acetyl-CoA from acetate: step 1/2.</text>
</comment>
<keyword evidence="6 9" id="KW-0418">Kinase</keyword>
<dbReference type="Proteomes" id="UP000244446">
    <property type="component" value="Unassembled WGS sequence"/>
</dbReference>
<evidence type="ECO:0000256" key="5">
    <source>
        <dbReference type="ARBA" id="ARBA00022741"/>
    </source>
</evidence>
<feature type="binding site" evidence="9">
    <location>
        <position position="16"/>
    </location>
    <ligand>
        <name>ATP</name>
        <dbReference type="ChEBI" id="CHEBI:30616"/>
    </ligand>
</feature>
<dbReference type="InterPro" id="IPR023865">
    <property type="entry name" value="Aliphatic_acid_kinase_CS"/>
</dbReference>
<keyword evidence="4 9" id="KW-0479">Metal-binding</keyword>
<comment type="cofactor">
    <cofactor evidence="9">
        <name>Mg(2+)</name>
        <dbReference type="ChEBI" id="CHEBI:18420"/>
    </cofactor>
    <cofactor evidence="9">
        <name>Mn(2+)</name>
        <dbReference type="ChEBI" id="CHEBI:29035"/>
    </cofactor>
    <text evidence="9">Mg(2+). Can also accept Mn(2+).</text>
</comment>
<dbReference type="GO" id="GO:0000287">
    <property type="term" value="F:magnesium ion binding"/>
    <property type="evidence" value="ECO:0007669"/>
    <property type="project" value="UniProtKB-UniRule"/>
</dbReference>
<evidence type="ECO:0000256" key="8">
    <source>
        <dbReference type="ARBA" id="ARBA00022842"/>
    </source>
</evidence>
<dbReference type="NCBIfam" id="TIGR00016">
    <property type="entry name" value="ackA"/>
    <property type="match status" value="1"/>
</dbReference>
<dbReference type="OrthoDB" id="9802453at2"/>
<dbReference type="GO" id="GO:0006083">
    <property type="term" value="P:acetate metabolic process"/>
    <property type="evidence" value="ECO:0007669"/>
    <property type="project" value="TreeGrafter"/>
</dbReference>
<dbReference type="AlphaFoldDB" id="A0A2T7G8E4"/>
<feature type="binding site" evidence="9">
    <location>
        <begin position="278"/>
        <end position="280"/>
    </location>
    <ligand>
        <name>ATP</name>
        <dbReference type="ChEBI" id="CHEBI:30616"/>
    </ligand>
</feature>
<dbReference type="Gene3D" id="3.30.420.40">
    <property type="match status" value="2"/>
</dbReference>
<feature type="binding site" evidence="9">
    <location>
        <position position="9"/>
    </location>
    <ligand>
        <name>Mg(2+)</name>
        <dbReference type="ChEBI" id="CHEBI:18420"/>
    </ligand>
</feature>
<evidence type="ECO:0000256" key="7">
    <source>
        <dbReference type="ARBA" id="ARBA00022840"/>
    </source>
</evidence>
<proteinExistence type="inferred from homology"/>
<dbReference type="PANTHER" id="PTHR21060">
    <property type="entry name" value="ACETATE KINASE"/>
    <property type="match status" value="1"/>
</dbReference>
<comment type="similarity">
    <text evidence="1 9 10">Belongs to the acetokinase family.</text>
</comment>
<dbReference type="InterPro" id="IPR000890">
    <property type="entry name" value="Aliphatic_acid_kin_short-chain"/>
</dbReference>
<comment type="caution">
    <text evidence="9">Lacks conserved residue(s) required for the propagation of feature annotation.</text>
</comment>
<dbReference type="PRINTS" id="PR00471">
    <property type="entry name" value="ACETATEKNASE"/>
</dbReference>
<dbReference type="GO" id="GO:0008776">
    <property type="term" value="F:acetate kinase activity"/>
    <property type="evidence" value="ECO:0007669"/>
    <property type="project" value="UniProtKB-UniRule"/>
</dbReference>
<keyword evidence="8 9" id="KW-0460">Magnesium</keyword>
<protein>
    <recommendedName>
        <fullName evidence="9">Acetate kinase</fullName>
        <ecNumber evidence="9">2.7.2.1</ecNumber>
    </recommendedName>
    <alternativeName>
        <fullName evidence="9">Acetokinase</fullName>
    </alternativeName>
</protein>
<keyword evidence="7 9" id="KW-0067">ATP-binding</keyword>
<feature type="active site" description="Proton donor/acceptor" evidence="9">
    <location>
        <position position="145"/>
    </location>
</feature>
<organism evidence="11 12">
    <name type="scientific">Pelagivirga sediminicola</name>
    <dbReference type="NCBI Taxonomy" id="2170575"/>
    <lineage>
        <taxon>Bacteria</taxon>
        <taxon>Pseudomonadati</taxon>
        <taxon>Pseudomonadota</taxon>
        <taxon>Alphaproteobacteria</taxon>
        <taxon>Rhodobacterales</taxon>
        <taxon>Paracoccaceae</taxon>
        <taxon>Pelagivirga</taxon>
    </lineage>
</organism>
<dbReference type="InterPro" id="IPR043129">
    <property type="entry name" value="ATPase_NBD"/>
</dbReference>
<keyword evidence="2 9" id="KW-0963">Cytoplasm</keyword>
<evidence type="ECO:0000256" key="3">
    <source>
        <dbReference type="ARBA" id="ARBA00022679"/>
    </source>
</evidence>
<comment type="caution">
    <text evidence="11">The sequence shown here is derived from an EMBL/GenBank/DDBJ whole genome shotgun (WGS) entry which is preliminary data.</text>
</comment>
<dbReference type="GO" id="GO:0005524">
    <property type="term" value="F:ATP binding"/>
    <property type="evidence" value="ECO:0007669"/>
    <property type="project" value="UniProtKB-KW"/>
</dbReference>
<evidence type="ECO:0000256" key="2">
    <source>
        <dbReference type="ARBA" id="ARBA00022490"/>
    </source>
</evidence>
<evidence type="ECO:0000313" key="12">
    <source>
        <dbReference type="Proteomes" id="UP000244446"/>
    </source>
</evidence>
<feature type="site" description="Transition state stabilizer" evidence="9">
    <location>
        <position position="176"/>
    </location>
</feature>
<evidence type="ECO:0000256" key="6">
    <source>
        <dbReference type="ARBA" id="ARBA00022777"/>
    </source>
</evidence>
<evidence type="ECO:0000256" key="1">
    <source>
        <dbReference type="ARBA" id="ARBA00008748"/>
    </source>
</evidence>
<feature type="binding site" evidence="9">
    <location>
        <position position="374"/>
    </location>
    <ligand>
        <name>Mg(2+)</name>
        <dbReference type="ChEBI" id="CHEBI:18420"/>
    </ligand>
</feature>
<keyword evidence="12" id="KW-1185">Reference proteome</keyword>
<dbReference type="PIRSF" id="PIRSF000722">
    <property type="entry name" value="Acetate_prop_kin"/>
    <property type="match status" value="1"/>
</dbReference>
<comment type="function">
    <text evidence="9">Catalyzes the formation of acetyl phosphate from acetate and ATP. Can also catalyze the reverse reaction.</text>
</comment>
<evidence type="ECO:0000256" key="10">
    <source>
        <dbReference type="RuleBase" id="RU003835"/>
    </source>
</evidence>
<dbReference type="PROSITE" id="PS01076">
    <property type="entry name" value="ACETATE_KINASE_2"/>
    <property type="match status" value="1"/>
</dbReference>
<dbReference type="SUPFAM" id="SSF53067">
    <property type="entry name" value="Actin-like ATPase domain"/>
    <property type="match status" value="2"/>
</dbReference>
<dbReference type="GO" id="GO:0006085">
    <property type="term" value="P:acetyl-CoA biosynthetic process"/>
    <property type="evidence" value="ECO:0007669"/>
    <property type="project" value="UniProtKB-UniRule"/>
</dbReference>
<dbReference type="RefSeq" id="WP_108691554.1">
    <property type="nucleotide sequence ID" value="NZ_QCYH01000003.1"/>
</dbReference>
<dbReference type="InterPro" id="IPR004372">
    <property type="entry name" value="Ac/propionate_kinase"/>
</dbReference>
<dbReference type="HAMAP" id="MF_00020">
    <property type="entry name" value="Acetate_kinase"/>
    <property type="match status" value="1"/>
</dbReference>
<comment type="subcellular location">
    <subcellularLocation>
        <location evidence="9">Cytoplasm</location>
    </subcellularLocation>
</comment>
<dbReference type="PANTHER" id="PTHR21060:SF21">
    <property type="entry name" value="ACETATE KINASE"/>
    <property type="match status" value="1"/>
</dbReference>
<accession>A0A2T7G8E4</accession>
<dbReference type="EMBL" id="QCYH01000003">
    <property type="protein sequence ID" value="PVA10695.1"/>
    <property type="molecule type" value="Genomic_DNA"/>
</dbReference>
<evidence type="ECO:0000256" key="9">
    <source>
        <dbReference type="HAMAP-Rule" id="MF_00020"/>
    </source>
</evidence>
<gene>
    <name evidence="9" type="primary">ackA</name>
    <name evidence="11" type="ORF">DC366_07390</name>
</gene>
<feature type="site" description="Transition state stabilizer" evidence="9">
    <location>
        <position position="236"/>
    </location>
</feature>
<evidence type="ECO:0000256" key="4">
    <source>
        <dbReference type="ARBA" id="ARBA00022723"/>
    </source>
</evidence>
<feature type="binding site" evidence="9">
    <location>
        <position position="88"/>
    </location>
    <ligand>
        <name>substrate</name>
    </ligand>
</feature>
<evidence type="ECO:0000313" key="11">
    <source>
        <dbReference type="EMBL" id="PVA10695.1"/>
    </source>
</evidence>
<comment type="catalytic activity">
    <reaction evidence="9">
        <text>acetate + ATP = acetyl phosphate + ADP</text>
        <dbReference type="Rhea" id="RHEA:11352"/>
        <dbReference type="ChEBI" id="CHEBI:22191"/>
        <dbReference type="ChEBI" id="CHEBI:30089"/>
        <dbReference type="ChEBI" id="CHEBI:30616"/>
        <dbReference type="ChEBI" id="CHEBI:456216"/>
        <dbReference type="EC" id="2.7.2.1"/>
    </reaction>
</comment>
<sequence length="389" mass="40613">MTGTILVLNVGSSSIKFAAYPVHALQPALQGALTGMGTGKPELEIDTDHGGLFDPAPAPPDLPEEELLAFLLGLLAERLSGIVAVGHRIVHGGRSHTAPVLLTDAIIADLQALVPLAPLHEPHNLHGVAAARRIWPEAAQVGCFDTAFHRTQPEVAQRFAIPGDLHDAGIQRYGFHGLSYQFIAGSLPDHIGSLAAGRVIVAHLGNGASLCAMKEGKSVATTMGMTALDGLVMGTRSGAIDPGAVLHLLDAHAMSSAEVSDLLYTRSGLRGVSGLSGDLRVLEASTDPNAELAQALFAYRAQQEIGALAASLGGLDALVFTAGIGQFSATMRARICEGMGWIGLDLDPGANSRNAIHLQRDDSPVRILALPTDEEIVIFRATRGFISEG</sequence>